<dbReference type="Proteomes" id="UP001595665">
    <property type="component" value="Unassembled WGS sequence"/>
</dbReference>
<evidence type="ECO:0000313" key="2">
    <source>
        <dbReference type="EMBL" id="MFC3458943.1"/>
    </source>
</evidence>
<evidence type="ECO:0000256" key="1">
    <source>
        <dbReference type="SAM" id="SignalP"/>
    </source>
</evidence>
<dbReference type="InterPro" id="IPR011990">
    <property type="entry name" value="TPR-like_helical_dom_sf"/>
</dbReference>
<comment type="caution">
    <text evidence="2">The sequence shown here is derived from an EMBL/GenBank/DDBJ whole genome shotgun (WGS) entry which is preliminary data.</text>
</comment>
<accession>A0ABV7PLJ4</accession>
<dbReference type="InterPro" id="IPR006597">
    <property type="entry name" value="Sel1-like"/>
</dbReference>
<dbReference type="Gene3D" id="1.25.40.10">
    <property type="entry name" value="Tetratricopeptide repeat domain"/>
    <property type="match status" value="1"/>
</dbReference>
<organism evidence="2 3">
    <name type="scientific">Massilia haematophila</name>
    <dbReference type="NCBI Taxonomy" id="457923"/>
    <lineage>
        <taxon>Bacteria</taxon>
        <taxon>Pseudomonadati</taxon>
        <taxon>Pseudomonadota</taxon>
        <taxon>Betaproteobacteria</taxon>
        <taxon>Burkholderiales</taxon>
        <taxon>Oxalobacteraceae</taxon>
        <taxon>Telluria group</taxon>
        <taxon>Massilia</taxon>
    </lineage>
</organism>
<dbReference type="Pfam" id="PF08238">
    <property type="entry name" value="Sel1"/>
    <property type="match status" value="1"/>
</dbReference>
<feature type="chain" id="PRO_5045730588" evidence="1">
    <location>
        <begin position="25"/>
        <end position="247"/>
    </location>
</feature>
<proteinExistence type="predicted"/>
<dbReference type="EMBL" id="JBHRVV010000001">
    <property type="protein sequence ID" value="MFC3458943.1"/>
    <property type="molecule type" value="Genomic_DNA"/>
</dbReference>
<feature type="signal peptide" evidence="1">
    <location>
        <begin position="1"/>
        <end position="24"/>
    </location>
</feature>
<name>A0ABV7PLJ4_9BURK</name>
<evidence type="ECO:0000313" key="3">
    <source>
        <dbReference type="Proteomes" id="UP001595665"/>
    </source>
</evidence>
<keyword evidence="3" id="KW-1185">Reference proteome</keyword>
<reference evidence="3" key="1">
    <citation type="journal article" date="2019" name="Int. J. Syst. Evol. Microbiol.">
        <title>The Global Catalogue of Microorganisms (GCM) 10K type strain sequencing project: providing services to taxonomists for standard genome sequencing and annotation.</title>
        <authorList>
            <consortium name="The Broad Institute Genomics Platform"/>
            <consortium name="The Broad Institute Genome Sequencing Center for Infectious Disease"/>
            <person name="Wu L."/>
            <person name="Ma J."/>
        </authorList>
    </citation>
    <scope>NUCLEOTIDE SEQUENCE [LARGE SCALE GENOMIC DNA]</scope>
    <source>
        <strain evidence="3">CCM 7480</strain>
    </source>
</reference>
<gene>
    <name evidence="2" type="ORF">ACFOPH_11910</name>
</gene>
<dbReference type="SMART" id="SM00671">
    <property type="entry name" value="SEL1"/>
    <property type="match status" value="1"/>
</dbReference>
<sequence length="247" mass="27166">MKKNALTLAGLLLAGLLQAGLAHAGELENAKALFEQKKYPEAMAVYTKLANAGNVEAQQLLGQMYWYGEAGTVDEAKATMWFQKAAAGGNKVADASLEIMKQRVARRADIDYWMSKYDGEELRSGKFRCPKPRVPAISKQAEEIDRVSNAINKWQDCYNGFVQNLNAASPLDKQIPPDVAKLMNLAEMEKAKAHLAQVQENLSEDAKVGAKMVLADVAVWRSATEAYIAEHNAIVNKAPKDQSLRTK</sequence>
<protein>
    <submittedName>
        <fullName evidence="2">Sel1 repeat family protein</fullName>
    </submittedName>
</protein>
<keyword evidence="1" id="KW-0732">Signal</keyword>
<dbReference type="SUPFAM" id="SSF81901">
    <property type="entry name" value="HCP-like"/>
    <property type="match status" value="1"/>
</dbReference>
<dbReference type="RefSeq" id="WP_312549309.1">
    <property type="nucleotide sequence ID" value="NZ_JBHRVV010000001.1"/>
</dbReference>